<evidence type="ECO:0000256" key="3">
    <source>
        <dbReference type="ARBA" id="ARBA00022540"/>
    </source>
</evidence>
<reference evidence="12" key="1">
    <citation type="submission" date="2025-08" db="UniProtKB">
        <authorList>
            <consortium name="RefSeq"/>
        </authorList>
    </citation>
    <scope>IDENTIFICATION</scope>
    <source>
        <tissue evidence="12">Tentacle</tissue>
    </source>
</reference>
<comment type="subunit">
    <text evidence="7 8">Component of the eukaryotic translation initiation factor 3 (eIF-3) complex.</text>
</comment>
<evidence type="ECO:0000256" key="6">
    <source>
        <dbReference type="ARBA" id="ARBA00022917"/>
    </source>
</evidence>
<accession>A0A6P8HUI6</accession>
<dbReference type="GO" id="GO:0033290">
    <property type="term" value="C:eukaryotic 48S preinitiation complex"/>
    <property type="evidence" value="ECO:0007669"/>
    <property type="project" value="UniProtKB-UniRule"/>
</dbReference>
<evidence type="ECO:0000256" key="1">
    <source>
        <dbReference type="ARBA" id="ARBA00004496"/>
    </source>
</evidence>
<dbReference type="GO" id="GO:0031369">
    <property type="term" value="F:translation initiation factor binding"/>
    <property type="evidence" value="ECO:0007669"/>
    <property type="project" value="InterPro"/>
</dbReference>
<evidence type="ECO:0000256" key="8">
    <source>
        <dbReference type="PIRNR" id="PIRNR036424"/>
    </source>
</evidence>
<evidence type="ECO:0000256" key="7">
    <source>
        <dbReference type="HAMAP-Rule" id="MF_03001"/>
    </source>
</evidence>
<dbReference type="Pfam" id="PF00076">
    <property type="entry name" value="RRM_1"/>
    <property type="match status" value="1"/>
</dbReference>
<dbReference type="SUPFAM" id="SSF54928">
    <property type="entry name" value="RNA-binding domain, RBD"/>
    <property type="match status" value="1"/>
</dbReference>
<evidence type="ECO:0000313" key="12">
    <source>
        <dbReference type="RefSeq" id="XP_031556262.1"/>
    </source>
</evidence>
<dbReference type="InterPro" id="IPR011042">
    <property type="entry name" value="6-blade_b-propeller_TolB-like"/>
</dbReference>
<evidence type="ECO:0000259" key="10">
    <source>
        <dbReference type="PROSITE" id="PS50102"/>
    </source>
</evidence>
<dbReference type="InterPro" id="IPR000504">
    <property type="entry name" value="RRM_dom"/>
</dbReference>
<dbReference type="InterPro" id="IPR012677">
    <property type="entry name" value="Nucleotide-bd_a/b_plait_sf"/>
</dbReference>
<dbReference type="FunFam" id="3.30.70.330:FF:000235">
    <property type="entry name" value="Eukaryotic translation initiation factor 3 subunit B"/>
    <property type="match status" value="1"/>
</dbReference>
<dbReference type="Pfam" id="PF08662">
    <property type="entry name" value="eIF2A"/>
    <property type="match status" value="1"/>
</dbReference>
<name>A0A6P8HUI6_ACTTE</name>
<dbReference type="GO" id="GO:0016282">
    <property type="term" value="C:eukaryotic 43S preinitiation complex"/>
    <property type="evidence" value="ECO:0007669"/>
    <property type="project" value="UniProtKB-UniRule"/>
</dbReference>
<dbReference type="Gene3D" id="2.130.10.10">
    <property type="entry name" value="YVTN repeat-like/Quinoprotein amine dehydrogenase"/>
    <property type="match status" value="1"/>
</dbReference>
<dbReference type="RefSeq" id="XP_031556262.1">
    <property type="nucleotide sequence ID" value="XM_031700402.1"/>
</dbReference>
<evidence type="ECO:0000256" key="9">
    <source>
        <dbReference type="SAM" id="MobiDB-lite"/>
    </source>
</evidence>
<dbReference type="HAMAP" id="MF_03001">
    <property type="entry name" value="eIF3b"/>
    <property type="match status" value="1"/>
</dbReference>
<comment type="subcellular location">
    <subcellularLocation>
        <location evidence="1 7 8">Cytoplasm</location>
    </subcellularLocation>
</comment>
<feature type="compositionally biased region" description="Acidic residues" evidence="9">
    <location>
        <begin position="30"/>
        <end position="42"/>
    </location>
</feature>
<organism evidence="11 12">
    <name type="scientific">Actinia tenebrosa</name>
    <name type="common">Australian red waratah sea anemone</name>
    <dbReference type="NCBI Taxonomy" id="6105"/>
    <lineage>
        <taxon>Eukaryota</taxon>
        <taxon>Metazoa</taxon>
        <taxon>Cnidaria</taxon>
        <taxon>Anthozoa</taxon>
        <taxon>Hexacorallia</taxon>
        <taxon>Actiniaria</taxon>
        <taxon>Actiniidae</taxon>
        <taxon>Actinia</taxon>
    </lineage>
</organism>
<dbReference type="InParanoid" id="A0A6P8HUI6"/>
<keyword evidence="11" id="KW-1185">Reference proteome</keyword>
<evidence type="ECO:0000256" key="2">
    <source>
        <dbReference type="ARBA" id="ARBA00022490"/>
    </source>
</evidence>
<dbReference type="GO" id="GO:0001732">
    <property type="term" value="P:formation of cytoplasmic translation initiation complex"/>
    <property type="evidence" value="ECO:0007669"/>
    <property type="project" value="UniProtKB-UniRule"/>
</dbReference>
<keyword evidence="2 7" id="KW-0963">Cytoplasm</keyword>
<dbReference type="InterPro" id="IPR035979">
    <property type="entry name" value="RBD_domain_sf"/>
</dbReference>
<dbReference type="Gene3D" id="2.120.10.30">
    <property type="entry name" value="TolB, C-terminal domain"/>
    <property type="match status" value="1"/>
</dbReference>
<dbReference type="Gene3D" id="3.30.70.330">
    <property type="match status" value="1"/>
</dbReference>
<dbReference type="PANTHER" id="PTHR14068">
    <property type="entry name" value="EUKARYOTIC TRANSLATION INITIATION FACTOR 3 EIF3 -RELATED"/>
    <property type="match status" value="1"/>
</dbReference>
<keyword evidence="3 7" id="KW-0396">Initiation factor</keyword>
<keyword evidence="4" id="KW-0853">WD repeat</keyword>
<feature type="compositionally biased region" description="Basic and acidic residues" evidence="9">
    <location>
        <begin position="1"/>
        <end position="21"/>
    </location>
</feature>
<sequence length="693" mass="81000">MADEKDHEDEKSDVDSEKTPENDENMVNGDGDDSEFDDPEGFVDDITDEELLGDILSQRPKEIEGTESIIVVDNIPSVGQERCEKLKNVIRKVFSKFGKIVTEYYPMSDGLTKGYMFLEFSNPNDAARAVKTANGYKLDKHHVFAVNHFEDFMKLLDPHEDWKPPAKQEYTQQENLRSWLQDPDCNDQYSVIHGDKTSILWNSSQEPMMVKERPNWTETYVLWSPKGTYLATFHGQGVALWGGEEFKRIMRFSHPGVQLIDFSPCERYLVSFSPIPSSSEDPSGIIIWDIRTGLKRRGFLSGDTSQWPAFKWSHNGKYFARMATDSISVYETPSFGLIDKKSLKVEGVKDFQWSPSDNYIAYWTPEDKDTPARVTIMQIPDRKEIRVKNLFNVSECKMYWHNKGDYLAVKVDRNTKSKKALYFNFELFRMRERQIPVESLEMKEAIIAFAWEPGSSKFCILHGEAPRISASFYDMEIQGSVELQKTYERRQANNIFWSPNGQFCVLAGLQSMNGILEFHDTTDWVCMNQAEHFMATDVEWDPTGRFVATSVSWWAHKVDNGYFIWSFQGKLLQRHVLDQFCQLLWRPRPPTLLDEEAQKKLKKEMKKYQKTFEIKDRMSQSRASKEIIERRRRKLKEFEVYRQKKITEYQETKRQRMDLRQGLETDSGEGISKEVDVERIEFFVKEEVIEVEE</sequence>
<dbReference type="PROSITE" id="PS50102">
    <property type="entry name" value="RRM"/>
    <property type="match status" value="1"/>
</dbReference>
<protein>
    <recommendedName>
        <fullName evidence="7 8">Eukaryotic translation initiation factor 3 subunit B</fullName>
        <shortName evidence="7 8">eIF3b</shortName>
    </recommendedName>
    <alternativeName>
        <fullName evidence="7">Eukaryotic translation initiation factor 3 subunit 9</fullName>
    </alternativeName>
</protein>
<feature type="region of interest" description="Disordered" evidence="9">
    <location>
        <begin position="1"/>
        <end position="42"/>
    </location>
</feature>
<dbReference type="SMART" id="SM00360">
    <property type="entry name" value="RRM"/>
    <property type="match status" value="1"/>
</dbReference>
<dbReference type="CDD" id="cd12278">
    <property type="entry name" value="RRM_eIF3B"/>
    <property type="match status" value="1"/>
</dbReference>
<proteinExistence type="inferred from homology"/>
<dbReference type="GO" id="GO:0003723">
    <property type="term" value="F:RNA binding"/>
    <property type="evidence" value="ECO:0007669"/>
    <property type="project" value="UniProtKB-UniRule"/>
</dbReference>
<evidence type="ECO:0000256" key="5">
    <source>
        <dbReference type="ARBA" id="ARBA00022884"/>
    </source>
</evidence>
<keyword evidence="5 7" id="KW-0694">RNA-binding</keyword>
<dbReference type="GeneID" id="116293020"/>
<dbReference type="OrthoDB" id="10250414at2759"/>
<dbReference type="InterPro" id="IPR034363">
    <property type="entry name" value="eIF3B_RRM"/>
</dbReference>
<dbReference type="KEGG" id="aten:116293020"/>
<gene>
    <name evidence="12" type="primary">LOC116293020</name>
</gene>
<comment type="function">
    <text evidence="7">RNA-binding component of the eukaryotic translation initiation factor 3 (eIF-3) complex, which is involved in protein synthesis of a specialized repertoire of mRNAs and, together with other initiation factors, stimulates binding of mRNA and methionyl-tRNAi to the 40S ribosome. The eIF-3 complex specifically targets and initiates translation of a subset of mRNAs involved in cell proliferation.</text>
</comment>
<dbReference type="Proteomes" id="UP000515163">
    <property type="component" value="Unplaced"/>
</dbReference>
<dbReference type="InterPro" id="IPR015943">
    <property type="entry name" value="WD40/YVTN_repeat-like_dom_sf"/>
</dbReference>
<dbReference type="InterPro" id="IPR013979">
    <property type="entry name" value="TIF_beta_prop-like"/>
</dbReference>
<dbReference type="InterPro" id="IPR011400">
    <property type="entry name" value="EIF3B"/>
</dbReference>
<dbReference type="PANTHER" id="PTHR14068:SF0">
    <property type="entry name" value="EUKARYOTIC TRANSLATION INITIATION FACTOR 3 SUBUNIT B"/>
    <property type="match status" value="1"/>
</dbReference>
<dbReference type="FunFam" id="2.130.10.10:FF:000947">
    <property type="entry name" value="Eukaryotic translation initiation factor 3 subunit B"/>
    <property type="match status" value="1"/>
</dbReference>
<evidence type="ECO:0000256" key="4">
    <source>
        <dbReference type="ARBA" id="ARBA00022574"/>
    </source>
</evidence>
<dbReference type="GO" id="GO:0005852">
    <property type="term" value="C:eukaryotic translation initiation factor 3 complex"/>
    <property type="evidence" value="ECO:0007669"/>
    <property type="project" value="UniProtKB-UniRule"/>
</dbReference>
<dbReference type="FunCoup" id="A0A6P8HUI6">
    <property type="interactions" value="2682"/>
</dbReference>
<feature type="domain" description="RRM" evidence="10">
    <location>
        <begin position="68"/>
        <end position="151"/>
    </location>
</feature>
<comment type="similarity">
    <text evidence="7 8">Belongs to the eIF-3 subunit B family.</text>
</comment>
<keyword evidence="6 7" id="KW-0648">Protein biosynthesis</keyword>
<dbReference type="AlphaFoldDB" id="A0A6P8HUI6"/>
<comment type="function">
    <text evidence="8">Component of the eukaryotic translation initiation factor 3 (eIF-3) complex, which is involved in protein synthesis and, together with other initiation factors, stimulates binding of mRNA and methionyl-tRNAi to the 40S ribosome.</text>
</comment>
<dbReference type="GO" id="GO:0003743">
    <property type="term" value="F:translation initiation factor activity"/>
    <property type="evidence" value="ECO:0007669"/>
    <property type="project" value="UniProtKB-UniRule"/>
</dbReference>
<dbReference type="SUPFAM" id="SSF82171">
    <property type="entry name" value="DPP6 N-terminal domain-like"/>
    <property type="match status" value="1"/>
</dbReference>
<evidence type="ECO:0000313" key="11">
    <source>
        <dbReference type="Proteomes" id="UP000515163"/>
    </source>
</evidence>
<dbReference type="PIRSF" id="PIRSF036424">
    <property type="entry name" value="eIF3b"/>
    <property type="match status" value="1"/>
</dbReference>